<dbReference type="InParanoid" id="A0A3N4LJJ3"/>
<organism evidence="1 2">
    <name type="scientific">Terfezia boudieri ATCC MYA-4762</name>
    <dbReference type="NCBI Taxonomy" id="1051890"/>
    <lineage>
        <taxon>Eukaryota</taxon>
        <taxon>Fungi</taxon>
        <taxon>Dikarya</taxon>
        <taxon>Ascomycota</taxon>
        <taxon>Pezizomycotina</taxon>
        <taxon>Pezizomycetes</taxon>
        <taxon>Pezizales</taxon>
        <taxon>Pezizaceae</taxon>
        <taxon>Terfezia</taxon>
    </lineage>
</organism>
<sequence>MGIYNVDSPSNFRLTASYKLMTFYTSFLLLIQFLQIPTLVSANPSALRSAFPIRKVPQKFSSGPSYNFPGSITVCRRDYYEDCITLVEMPDSVQRRCTEAPGGFNDRISSLVIRNGCCEFYRGFDCKGGRLLAACNERKGTLFGISNNQISSWKCYFGDK</sequence>
<proteinExistence type="predicted"/>
<accession>A0A3N4LJJ3</accession>
<dbReference type="Gene3D" id="2.60.20.10">
    <property type="entry name" value="Crystallins"/>
    <property type="match status" value="1"/>
</dbReference>
<keyword evidence="2" id="KW-1185">Reference proteome</keyword>
<dbReference type="InterPro" id="IPR011024">
    <property type="entry name" value="G_crystallin-like"/>
</dbReference>
<dbReference type="Proteomes" id="UP000267821">
    <property type="component" value="Unassembled WGS sequence"/>
</dbReference>
<protein>
    <submittedName>
        <fullName evidence="1">Uncharacterized protein</fullName>
    </submittedName>
</protein>
<dbReference type="SUPFAM" id="SSF49695">
    <property type="entry name" value="gamma-Crystallin-like"/>
    <property type="match status" value="1"/>
</dbReference>
<evidence type="ECO:0000313" key="1">
    <source>
        <dbReference type="EMBL" id="RPB18085.1"/>
    </source>
</evidence>
<evidence type="ECO:0000313" key="2">
    <source>
        <dbReference type="Proteomes" id="UP000267821"/>
    </source>
</evidence>
<reference evidence="1 2" key="1">
    <citation type="journal article" date="2018" name="Nat. Ecol. Evol.">
        <title>Pezizomycetes genomes reveal the molecular basis of ectomycorrhizal truffle lifestyle.</title>
        <authorList>
            <person name="Murat C."/>
            <person name="Payen T."/>
            <person name="Noel B."/>
            <person name="Kuo A."/>
            <person name="Morin E."/>
            <person name="Chen J."/>
            <person name="Kohler A."/>
            <person name="Krizsan K."/>
            <person name="Balestrini R."/>
            <person name="Da Silva C."/>
            <person name="Montanini B."/>
            <person name="Hainaut M."/>
            <person name="Levati E."/>
            <person name="Barry K.W."/>
            <person name="Belfiori B."/>
            <person name="Cichocki N."/>
            <person name="Clum A."/>
            <person name="Dockter R.B."/>
            <person name="Fauchery L."/>
            <person name="Guy J."/>
            <person name="Iotti M."/>
            <person name="Le Tacon F."/>
            <person name="Lindquist E.A."/>
            <person name="Lipzen A."/>
            <person name="Malagnac F."/>
            <person name="Mello A."/>
            <person name="Molinier V."/>
            <person name="Miyauchi S."/>
            <person name="Poulain J."/>
            <person name="Riccioni C."/>
            <person name="Rubini A."/>
            <person name="Sitrit Y."/>
            <person name="Splivallo R."/>
            <person name="Traeger S."/>
            <person name="Wang M."/>
            <person name="Zifcakova L."/>
            <person name="Wipf D."/>
            <person name="Zambonelli A."/>
            <person name="Paolocci F."/>
            <person name="Nowrousian M."/>
            <person name="Ottonello S."/>
            <person name="Baldrian P."/>
            <person name="Spatafora J.W."/>
            <person name="Henrissat B."/>
            <person name="Nagy L.G."/>
            <person name="Aury J.M."/>
            <person name="Wincker P."/>
            <person name="Grigoriev I.V."/>
            <person name="Bonfante P."/>
            <person name="Martin F.M."/>
        </authorList>
    </citation>
    <scope>NUCLEOTIDE SEQUENCE [LARGE SCALE GENOMIC DNA]</scope>
    <source>
        <strain evidence="1 2">ATCC MYA-4762</strain>
    </source>
</reference>
<dbReference type="EMBL" id="ML121706">
    <property type="protein sequence ID" value="RPB18085.1"/>
    <property type="molecule type" value="Genomic_DNA"/>
</dbReference>
<gene>
    <name evidence="1" type="ORF">L211DRAFT_230884</name>
</gene>
<name>A0A3N4LJJ3_9PEZI</name>
<dbReference type="AlphaFoldDB" id="A0A3N4LJJ3"/>
<dbReference type="OrthoDB" id="5294628at2759"/>